<evidence type="ECO:0000313" key="1">
    <source>
        <dbReference type="EMBL" id="ONF91114.1"/>
    </source>
</evidence>
<protein>
    <recommendedName>
        <fullName evidence="3">SH3b domain-containing protein</fullName>
    </recommendedName>
</protein>
<sequence length="237" mass="27337">MRLIILIFSIGFCFKSSFGKSIAGNYFNREENILISNDDKIDIYRKPNYATKITATKIAKKIHKIKSFFVPVIPNEKYTPIKFCWYQINNKGTLVWIEGKHVLGTNLKLITTKEAYSLINNTWIEAGYEALSKDEPLKIPFMDFSIINSLINFHNYDPDDYETFSIKDLNIKCEGNICYLGKPDADWIKGDLVIGFINSNEIIIISTPLIKDLSHETGQEVMRGVSWTGKFYYLYKP</sequence>
<gene>
    <name evidence="1" type="ORF">BWD14_18275</name>
</gene>
<accession>A0AB73MWN6</accession>
<dbReference type="RefSeq" id="WP_076637973.1">
    <property type="nucleotide sequence ID" value="NZ_MTSU01000026.1"/>
</dbReference>
<evidence type="ECO:0000313" key="2">
    <source>
        <dbReference type="Proteomes" id="UP000189337"/>
    </source>
</evidence>
<proteinExistence type="predicted"/>
<organism evidence="1 2">
    <name type="scientific">Leptospira santarosai</name>
    <dbReference type="NCBI Taxonomy" id="28183"/>
    <lineage>
        <taxon>Bacteria</taxon>
        <taxon>Pseudomonadati</taxon>
        <taxon>Spirochaetota</taxon>
        <taxon>Spirochaetia</taxon>
        <taxon>Leptospirales</taxon>
        <taxon>Leptospiraceae</taxon>
        <taxon>Leptospira</taxon>
    </lineage>
</organism>
<reference evidence="1 2" key="1">
    <citation type="submission" date="2017-01" db="EMBL/GenBank/DDBJ databases">
        <title>Comparative genomic analysis of Brazilian Leptospira santarosai.</title>
        <authorList>
            <person name="Moreno L.Z."/>
            <person name="Miraglia F."/>
            <person name="Kremer F.S."/>
            <person name="Eslabao M.R."/>
            <person name="Lilenbaum W."/>
            <person name="Dellagostin O.A."/>
            <person name="Moreno A.M."/>
        </authorList>
    </citation>
    <scope>NUCLEOTIDE SEQUENCE [LARGE SCALE GENOMIC DNA]</scope>
    <source>
        <strain evidence="1 2">M52/8-19</strain>
    </source>
</reference>
<comment type="caution">
    <text evidence="1">The sequence shown here is derived from an EMBL/GenBank/DDBJ whole genome shotgun (WGS) entry which is preliminary data.</text>
</comment>
<dbReference type="Proteomes" id="UP000189337">
    <property type="component" value="Unassembled WGS sequence"/>
</dbReference>
<dbReference type="EMBL" id="MTSU01000026">
    <property type="protein sequence ID" value="ONF91114.1"/>
    <property type="molecule type" value="Genomic_DNA"/>
</dbReference>
<evidence type="ECO:0008006" key="3">
    <source>
        <dbReference type="Google" id="ProtNLM"/>
    </source>
</evidence>
<name>A0AB73MWN6_9LEPT</name>
<dbReference type="AlphaFoldDB" id="A0AB73MWN6"/>